<dbReference type="Proteomes" id="UP001629230">
    <property type="component" value="Unassembled WGS sequence"/>
</dbReference>
<evidence type="ECO:0000313" key="1">
    <source>
        <dbReference type="EMBL" id="MFM0008355.1"/>
    </source>
</evidence>
<comment type="caution">
    <text evidence="1">The sequence shown here is derived from an EMBL/GenBank/DDBJ whole genome shotgun (WGS) entry which is preliminary data.</text>
</comment>
<proteinExistence type="predicted"/>
<protein>
    <submittedName>
        <fullName evidence="1">Uncharacterized protein</fullName>
    </submittedName>
</protein>
<gene>
    <name evidence="1" type="ORF">PQR57_46580</name>
</gene>
<reference evidence="1 2" key="1">
    <citation type="journal article" date="2024" name="Chem. Sci.">
        <title>Discovery of megapolipeptins by genome mining of a Burkholderiales bacteria collection.</title>
        <authorList>
            <person name="Paulo B.S."/>
            <person name="Recchia M.J.J."/>
            <person name="Lee S."/>
            <person name="Fergusson C.H."/>
            <person name="Romanowski S.B."/>
            <person name="Hernandez A."/>
            <person name="Krull N."/>
            <person name="Liu D.Y."/>
            <person name="Cavanagh H."/>
            <person name="Bos A."/>
            <person name="Gray C.A."/>
            <person name="Murphy B.T."/>
            <person name="Linington R.G."/>
            <person name="Eustaquio A.S."/>
        </authorList>
    </citation>
    <scope>NUCLEOTIDE SEQUENCE [LARGE SCALE GENOMIC DNA]</scope>
    <source>
        <strain evidence="1 2">RL17-350-BIC-A</strain>
    </source>
</reference>
<dbReference type="EMBL" id="JAQQEZ010000096">
    <property type="protein sequence ID" value="MFM0008355.1"/>
    <property type="molecule type" value="Genomic_DNA"/>
</dbReference>
<evidence type="ECO:0000313" key="2">
    <source>
        <dbReference type="Proteomes" id="UP001629230"/>
    </source>
</evidence>
<name>A0ABW9B601_9BURK</name>
<accession>A0ABW9B601</accession>
<dbReference type="RefSeq" id="WP_408183357.1">
    <property type="nucleotide sequence ID" value="NZ_JAQQEZ010000096.1"/>
</dbReference>
<organism evidence="1 2">
    <name type="scientific">Paraburkholderia dipogonis</name>
    <dbReference type="NCBI Taxonomy" id="1211383"/>
    <lineage>
        <taxon>Bacteria</taxon>
        <taxon>Pseudomonadati</taxon>
        <taxon>Pseudomonadota</taxon>
        <taxon>Betaproteobacteria</taxon>
        <taxon>Burkholderiales</taxon>
        <taxon>Burkholderiaceae</taxon>
        <taxon>Paraburkholderia</taxon>
    </lineage>
</organism>
<sequence length="46" mass="4629">MITMKNQGPNLKGRVAWSPAPVGSLSGAIAIDLARAVTNPNGGLAI</sequence>
<keyword evidence="2" id="KW-1185">Reference proteome</keyword>